<comment type="caution">
    <text evidence="1">The sequence shown here is derived from an EMBL/GenBank/DDBJ whole genome shotgun (WGS) entry which is preliminary data.</text>
</comment>
<dbReference type="EMBL" id="CAJVPY010019161">
    <property type="protein sequence ID" value="CAG8770464.1"/>
    <property type="molecule type" value="Genomic_DNA"/>
</dbReference>
<protein>
    <submittedName>
        <fullName evidence="1">654_t:CDS:1</fullName>
    </submittedName>
</protein>
<accession>A0A9N9NXW4</accession>
<evidence type="ECO:0000313" key="2">
    <source>
        <dbReference type="Proteomes" id="UP000789405"/>
    </source>
</evidence>
<organism evidence="1 2">
    <name type="scientific">Dentiscutata erythropus</name>
    <dbReference type="NCBI Taxonomy" id="1348616"/>
    <lineage>
        <taxon>Eukaryota</taxon>
        <taxon>Fungi</taxon>
        <taxon>Fungi incertae sedis</taxon>
        <taxon>Mucoromycota</taxon>
        <taxon>Glomeromycotina</taxon>
        <taxon>Glomeromycetes</taxon>
        <taxon>Diversisporales</taxon>
        <taxon>Gigasporaceae</taxon>
        <taxon>Dentiscutata</taxon>
    </lineage>
</organism>
<keyword evidence="2" id="KW-1185">Reference proteome</keyword>
<dbReference type="AlphaFoldDB" id="A0A9N9NXW4"/>
<sequence length="85" mass="9819">MIFDEIRNSFKNGDNADIKGSINGDDDINENIKKIIVDLDIIHNENIEIFDITYDENNLVNLGIINENYKKILDNNLIDEIIKII</sequence>
<proteinExistence type="predicted"/>
<feature type="non-terminal residue" evidence="1">
    <location>
        <position position="85"/>
    </location>
</feature>
<evidence type="ECO:0000313" key="1">
    <source>
        <dbReference type="EMBL" id="CAG8770464.1"/>
    </source>
</evidence>
<dbReference type="Proteomes" id="UP000789405">
    <property type="component" value="Unassembled WGS sequence"/>
</dbReference>
<name>A0A9N9NXW4_9GLOM</name>
<reference evidence="1" key="1">
    <citation type="submission" date="2021-06" db="EMBL/GenBank/DDBJ databases">
        <authorList>
            <person name="Kallberg Y."/>
            <person name="Tangrot J."/>
            <person name="Rosling A."/>
        </authorList>
    </citation>
    <scope>NUCLEOTIDE SEQUENCE</scope>
    <source>
        <strain evidence="1">MA453B</strain>
    </source>
</reference>
<gene>
    <name evidence="1" type="ORF">DERYTH_LOCUS18638</name>
</gene>